<dbReference type="SUPFAM" id="SSF88713">
    <property type="entry name" value="Glycoside hydrolase/deacetylase"/>
    <property type="match status" value="1"/>
</dbReference>
<feature type="domain" description="NodB homology" evidence="3">
    <location>
        <begin position="108"/>
        <end position="285"/>
    </location>
</feature>
<feature type="region of interest" description="Disordered" evidence="1">
    <location>
        <begin position="62"/>
        <end position="88"/>
    </location>
</feature>
<dbReference type="GO" id="GO:0005975">
    <property type="term" value="P:carbohydrate metabolic process"/>
    <property type="evidence" value="ECO:0007669"/>
    <property type="project" value="InterPro"/>
</dbReference>
<dbReference type="Proteomes" id="UP000182836">
    <property type="component" value="Unassembled WGS sequence"/>
</dbReference>
<dbReference type="GeneID" id="42307319"/>
<evidence type="ECO:0000256" key="1">
    <source>
        <dbReference type="SAM" id="MobiDB-lite"/>
    </source>
</evidence>
<dbReference type="EMBL" id="FNED01000010">
    <property type="protein sequence ID" value="SDJ02185.1"/>
    <property type="molecule type" value="Genomic_DNA"/>
</dbReference>
<feature type="compositionally biased region" description="Basic and acidic residues" evidence="1">
    <location>
        <begin position="63"/>
        <end position="79"/>
    </location>
</feature>
<evidence type="ECO:0000313" key="5">
    <source>
        <dbReference type="Proteomes" id="UP000182836"/>
    </source>
</evidence>
<dbReference type="InterPro" id="IPR011330">
    <property type="entry name" value="Glyco_hydro/deAcase_b/a-brl"/>
</dbReference>
<evidence type="ECO:0000313" key="4">
    <source>
        <dbReference type="EMBL" id="SDJ02185.1"/>
    </source>
</evidence>
<dbReference type="Pfam" id="PF01522">
    <property type="entry name" value="Polysacc_deac_1"/>
    <property type="match status" value="1"/>
</dbReference>
<dbReference type="OrthoDB" id="258610at2"/>
<keyword evidence="2" id="KW-1133">Transmembrane helix</keyword>
<name>A0A1G8QCK1_ANEMI</name>
<keyword evidence="2" id="KW-0812">Transmembrane</keyword>
<dbReference type="CDD" id="cd10917">
    <property type="entry name" value="CE4_NodB_like_6s_7s"/>
    <property type="match status" value="1"/>
</dbReference>
<accession>A0A1G8QCK1</accession>
<sequence length="297" mass="33986">MQRRKRKKTLLIWSAIVCIGVLALFNILLNPREELSAHTDNDIKTVQEAKEVNKNVDAFVEQEQDKKAEQNTEQAEKYEQQPVNKNTEEIPGLSLGKLIGSIPSKNQKIVYLTFDDGPGPYTKEMVSILNKYNIKGSFFWIGENITNELGNFGTQMIEQGHVIGSHTMHHTTLGKKDKASQKQEIQNTATYIEGKIKHPVRYFRPPYGAVNQGTREVSRELGQYLMYWQVDSLDWKLPNHPEKILENIKKEVKPGSIILMHERSQSVKILPQVIEYLQQNGYVIEPLPPVPNTVKKP</sequence>
<keyword evidence="2" id="KW-0472">Membrane</keyword>
<dbReference type="PROSITE" id="PS51677">
    <property type="entry name" value="NODB"/>
    <property type="match status" value="1"/>
</dbReference>
<evidence type="ECO:0000256" key="2">
    <source>
        <dbReference type="SAM" id="Phobius"/>
    </source>
</evidence>
<evidence type="ECO:0000259" key="3">
    <source>
        <dbReference type="PROSITE" id="PS51677"/>
    </source>
</evidence>
<reference evidence="4 5" key="1">
    <citation type="submission" date="2016-10" db="EMBL/GenBank/DDBJ databases">
        <authorList>
            <person name="de Groot N.N."/>
        </authorList>
    </citation>
    <scope>NUCLEOTIDE SEQUENCE [LARGE SCALE GENOMIC DNA]</scope>
    <source>
        <strain evidence="4 5">DSM 2895</strain>
    </source>
</reference>
<gene>
    <name evidence="4" type="ORF">SAMN04487909_110153</name>
</gene>
<dbReference type="GO" id="GO:0016810">
    <property type="term" value="F:hydrolase activity, acting on carbon-nitrogen (but not peptide) bonds"/>
    <property type="evidence" value="ECO:0007669"/>
    <property type="project" value="InterPro"/>
</dbReference>
<protein>
    <submittedName>
        <fullName evidence="4">Peptidoglycan/xylan/chitin deacetylase, PgdA/CDA1 family</fullName>
    </submittedName>
</protein>
<proteinExistence type="predicted"/>
<dbReference type="InterPro" id="IPR002509">
    <property type="entry name" value="NODB_dom"/>
</dbReference>
<dbReference type="AlphaFoldDB" id="A0A1G8QCK1"/>
<dbReference type="Gene3D" id="3.20.20.370">
    <property type="entry name" value="Glycoside hydrolase/deacetylase"/>
    <property type="match status" value="1"/>
</dbReference>
<dbReference type="RefSeq" id="WP_158502331.1">
    <property type="nucleotide sequence ID" value="NZ_BJOA01000263.1"/>
</dbReference>
<dbReference type="PANTHER" id="PTHR10587">
    <property type="entry name" value="GLYCOSYL TRANSFERASE-RELATED"/>
    <property type="match status" value="1"/>
</dbReference>
<dbReference type="InterPro" id="IPR050248">
    <property type="entry name" value="Polysacc_deacetylase_ArnD"/>
</dbReference>
<feature type="transmembrane region" description="Helical" evidence="2">
    <location>
        <begin position="9"/>
        <end position="29"/>
    </location>
</feature>
<organism evidence="4 5">
    <name type="scientific">Aneurinibacillus migulanus</name>
    <name type="common">Bacillus migulanus</name>
    <dbReference type="NCBI Taxonomy" id="47500"/>
    <lineage>
        <taxon>Bacteria</taxon>
        <taxon>Bacillati</taxon>
        <taxon>Bacillota</taxon>
        <taxon>Bacilli</taxon>
        <taxon>Bacillales</taxon>
        <taxon>Paenibacillaceae</taxon>
        <taxon>Aneurinibacillus group</taxon>
        <taxon>Aneurinibacillus</taxon>
    </lineage>
</organism>